<dbReference type="InterPro" id="IPR032305">
    <property type="entry name" value="GTP-bd_M"/>
</dbReference>
<dbReference type="FunFam" id="3.40.50.300:FF:000886">
    <property type="entry name" value="Putative GTP-binding protein 6"/>
    <property type="match status" value="1"/>
</dbReference>
<dbReference type="Pfam" id="PF16360">
    <property type="entry name" value="GTP-bdg_M"/>
    <property type="match status" value="1"/>
</dbReference>
<dbReference type="SUPFAM" id="SSF52540">
    <property type="entry name" value="P-loop containing nucleoside triphosphate hydrolases"/>
    <property type="match status" value="1"/>
</dbReference>
<dbReference type="GO" id="GO:0005525">
    <property type="term" value="F:GTP binding"/>
    <property type="evidence" value="ECO:0007669"/>
    <property type="project" value="InterPro"/>
</dbReference>
<dbReference type="GO" id="GO:0043022">
    <property type="term" value="F:ribosome binding"/>
    <property type="evidence" value="ECO:0007669"/>
    <property type="project" value="TreeGrafter"/>
</dbReference>
<name>A0A6A4J7M5_APOLU</name>
<dbReference type="InterPro" id="IPR006073">
    <property type="entry name" value="GTP-bd"/>
</dbReference>
<dbReference type="NCBIfam" id="TIGR03156">
    <property type="entry name" value="GTP_HflX"/>
    <property type="match status" value="1"/>
</dbReference>
<reference evidence="1" key="1">
    <citation type="journal article" date="2021" name="Mol. Ecol. Resour.">
        <title>Apolygus lucorum genome provides insights into omnivorousness and mesophyll feeding.</title>
        <authorList>
            <person name="Liu Y."/>
            <person name="Liu H."/>
            <person name="Wang H."/>
            <person name="Huang T."/>
            <person name="Liu B."/>
            <person name="Yang B."/>
            <person name="Yin L."/>
            <person name="Li B."/>
            <person name="Zhang Y."/>
            <person name="Zhang S."/>
            <person name="Jiang F."/>
            <person name="Zhang X."/>
            <person name="Ren Y."/>
            <person name="Wang B."/>
            <person name="Wang S."/>
            <person name="Lu Y."/>
            <person name="Wu K."/>
            <person name="Fan W."/>
            <person name="Wang G."/>
        </authorList>
    </citation>
    <scope>NUCLEOTIDE SEQUENCE</scope>
    <source>
        <strain evidence="1">12Hb</strain>
    </source>
</reference>
<dbReference type="OrthoDB" id="10268034at2759"/>
<protein>
    <submittedName>
        <fullName evidence="1">Uncharacterized protein</fullName>
    </submittedName>
</protein>
<dbReference type="EMBL" id="WIXP02000009">
    <property type="protein sequence ID" value="KAF6204962.1"/>
    <property type="molecule type" value="Genomic_DNA"/>
</dbReference>
<organism evidence="1 2">
    <name type="scientific">Apolygus lucorum</name>
    <name type="common">Small green plant bug</name>
    <name type="synonym">Lygocoris lucorum</name>
    <dbReference type="NCBI Taxonomy" id="248454"/>
    <lineage>
        <taxon>Eukaryota</taxon>
        <taxon>Metazoa</taxon>
        <taxon>Ecdysozoa</taxon>
        <taxon>Arthropoda</taxon>
        <taxon>Hexapoda</taxon>
        <taxon>Insecta</taxon>
        <taxon>Pterygota</taxon>
        <taxon>Neoptera</taxon>
        <taxon>Paraneoptera</taxon>
        <taxon>Hemiptera</taxon>
        <taxon>Heteroptera</taxon>
        <taxon>Panheteroptera</taxon>
        <taxon>Cimicomorpha</taxon>
        <taxon>Miridae</taxon>
        <taxon>Mirini</taxon>
        <taxon>Apolygus</taxon>
    </lineage>
</organism>
<dbReference type="InterPro" id="IPR027417">
    <property type="entry name" value="P-loop_NTPase"/>
</dbReference>
<evidence type="ECO:0000313" key="1">
    <source>
        <dbReference type="EMBL" id="KAF6204962.1"/>
    </source>
</evidence>
<proteinExistence type="predicted"/>
<dbReference type="InterPro" id="IPR016496">
    <property type="entry name" value="GTPase_HflX"/>
</dbReference>
<comment type="caution">
    <text evidence="1">The sequence shown here is derived from an EMBL/GenBank/DDBJ whole genome shotgun (WGS) entry which is preliminary data.</text>
</comment>
<dbReference type="PANTHER" id="PTHR10229">
    <property type="entry name" value="GTP-BINDING PROTEIN HFLX"/>
    <property type="match status" value="1"/>
</dbReference>
<dbReference type="InterPro" id="IPR025121">
    <property type="entry name" value="GTPase_HflX_N"/>
</dbReference>
<evidence type="ECO:0000313" key="2">
    <source>
        <dbReference type="Proteomes" id="UP000466442"/>
    </source>
</evidence>
<dbReference type="Pfam" id="PF13167">
    <property type="entry name" value="GTP-bdg_N"/>
    <property type="match status" value="1"/>
</dbReference>
<dbReference type="Pfam" id="PF01926">
    <property type="entry name" value="MMR_HSR1"/>
    <property type="match status" value="1"/>
</dbReference>
<dbReference type="Gene3D" id="3.40.50.300">
    <property type="entry name" value="P-loop containing nucleotide triphosphate hydrolases"/>
    <property type="match status" value="1"/>
</dbReference>
<gene>
    <name evidence="1" type="ORF">GE061_019129</name>
</gene>
<dbReference type="PROSITE" id="PS51705">
    <property type="entry name" value="G_HFLX"/>
    <property type="match status" value="1"/>
</dbReference>
<keyword evidence="2" id="KW-1185">Reference proteome</keyword>
<sequence>MKLTKFVSFAWRCLPRISSAECRNLDFRVHKTILLNLLRNRDYSYNQICPYCKKTENSELDEDEDEIFKDLKNKLRSVRLAQDPHQVFVIQPYIKWGPKMLKNTTPQLQLEEAEALVSTLPQWKVVSSLLVPLTSFDKATLFSKGHLENIVQKTRSQQTISSVFVNVKSLQLHQHLLLEEMLQVPVFDRHSIVINIFKNHAKTKEAKLQVALAEIPYFWTRIKGINEGEVFQVSNVGIGSGQTFEETRIQILRERERKIKAEINKLRENRQLLRSKRKGKEFPTVAVVGYTNAGKTSLIKALTNEAALKPENKLFATLDVTLHAVVLPTNVKVLLVDTIGFISNIPSNLLEPFVVTLEDALWADVIIHVQDLSHPDRKAQEQTVLSTLRTLELPQNLLNSIITVGNKVDKIEEGQEIPEDILQVSCVDGRGLKDLMNILEKQVYKNTGLKKIKIKVPNGGDEYRWLYKEAAVFSVEEDDKNPQFLILGVAISHAKLEKFKYEFIVKASKMK</sequence>
<dbReference type="GO" id="GO:0005737">
    <property type="term" value="C:cytoplasm"/>
    <property type="evidence" value="ECO:0007669"/>
    <property type="project" value="TreeGrafter"/>
</dbReference>
<dbReference type="InterPro" id="IPR030394">
    <property type="entry name" value="G_HFLX_dom"/>
</dbReference>
<dbReference type="Proteomes" id="UP000466442">
    <property type="component" value="Linkage Group LG9"/>
</dbReference>
<dbReference type="InterPro" id="IPR042108">
    <property type="entry name" value="GTPase_HflX_N_sf"/>
</dbReference>
<dbReference type="Gene3D" id="3.40.50.11060">
    <property type="entry name" value="GTPase HflX, N-terminal domain"/>
    <property type="match status" value="1"/>
</dbReference>
<dbReference type="PANTHER" id="PTHR10229:SF0">
    <property type="entry name" value="GTP-BINDING PROTEIN 6-RELATED"/>
    <property type="match status" value="1"/>
</dbReference>
<accession>A0A6A4J7M5</accession>
<dbReference type="CDD" id="cd01878">
    <property type="entry name" value="HflX"/>
    <property type="match status" value="1"/>
</dbReference>
<dbReference type="AlphaFoldDB" id="A0A6A4J7M5"/>